<name>A0A8H3GB31_9AGAM</name>
<reference evidence="3" key="1">
    <citation type="submission" date="2021-01" db="EMBL/GenBank/DDBJ databases">
        <authorList>
            <person name="Kaushik A."/>
        </authorList>
    </citation>
    <scope>NUCLEOTIDE SEQUENCE</scope>
    <source>
        <strain evidence="3">AG4-R118</strain>
    </source>
</reference>
<evidence type="ECO:0000313" key="4">
    <source>
        <dbReference type="Proteomes" id="UP000663888"/>
    </source>
</evidence>
<feature type="compositionally biased region" description="Polar residues" evidence="1">
    <location>
        <begin position="210"/>
        <end position="228"/>
    </location>
</feature>
<evidence type="ECO:0000256" key="1">
    <source>
        <dbReference type="SAM" id="MobiDB-lite"/>
    </source>
</evidence>
<accession>A0A8H3GB31</accession>
<keyword evidence="2" id="KW-0812">Transmembrane</keyword>
<feature type="region of interest" description="Disordered" evidence="1">
    <location>
        <begin position="254"/>
        <end position="336"/>
    </location>
</feature>
<feature type="compositionally biased region" description="Polar residues" evidence="1">
    <location>
        <begin position="254"/>
        <end position="278"/>
    </location>
</feature>
<feature type="transmembrane region" description="Helical" evidence="2">
    <location>
        <begin position="73"/>
        <end position="93"/>
    </location>
</feature>
<feature type="compositionally biased region" description="Polar residues" evidence="1">
    <location>
        <begin position="325"/>
        <end position="336"/>
    </location>
</feature>
<evidence type="ECO:0000256" key="2">
    <source>
        <dbReference type="SAM" id="Phobius"/>
    </source>
</evidence>
<dbReference type="EMBL" id="CAJMWX010001027">
    <property type="protein sequence ID" value="CAE6445217.1"/>
    <property type="molecule type" value="Genomic_DNA"/>
</dbReference>
<feature type="region of interest" description="Disordered" evidence="1">
    <location>
        <begin position="203"/>
        <end position="233"/>
    </location>
</feature>
<gene>
    <name evidence="3" type="ORF">RDB_LOCUS57276</name>
</gene>
<evidence type="ECO:0008006" key="5">
    <source>
        <dbReference type="Google" id="ProtNLM"/>
    </source>
</evidence>
<feature type="compositionally biased region" description="Low complexity" evidence="1">
    <location>
        <begin position="309"/>
        <end position="323"/>
    </location>
</feature>
<organism evidence="3 4">
    <name type="scientific">Rhizoctonia solani</name>
    <dbReference type="NCBI Taxonomy" id="456999"/>
    <lineage>
        <taxon>Eukaryota</taxon>
        <taxon>Fungi</taxon>
        <taxon>Dikarya</taxon>
        <taxon>Basidiomycota</taxon>
        <taxon>Agaricomycotina</taxon>
        <taxon>Agaricomycetes</taxon>
        <taxon>Cantharellales</taxon>
        <taxon>Ceratobasidiaceae</taxon>
        <taxon>Rhizoctonia</taxon>
    </lineage>
</organism>
<sequence length="336" mass="35801">TLVLGSETIQFVNSGDLLAQVRSEMLLTRVAQALSLVLALHIPQAGASPLNVDVTARGIYSQKSNTSNSNGGVIVAIVAAAAVGMIVGCVVLYRQHRRHERERGTSATQQTSRDNYRIADRTPTRRTTCDYIGITERTGNARVETWGADRRIDDTSTPSVRQTRENRRPTQNPDPSLPAYNEQAPTGEVVLLERVQSMSDDENGGIGNEAGNTPTNSAVPPYTISSPTPESPGVMMNAINGPRRSRTRSVGSLQDQLENPGSEATTIPSSINITGSEHTNARIPIDGTTKAPANTTAPSDENVPSYEEGTVTVTGLTTSAGATKALNTPAQGEQRR</sequence>
<evidence type="ECO:0000313" key="3">
    <source>
        <dbReference type="EMBL" id="CAE6445217.1"/>
    </source>
</evidence>
<feature type="region of interest" description="Disordered" evidence="1">
    <location>
        <begin position="145"/>
        <end position="182"/>
    </location>
</feature>
<protein>
    <recommendedName>
        <fullName evidence="5">Transmembrane protein</fullName>
    </recommendedName>
</protein>
<dbReference type="Proteomes" id="UP000663888">
    <property type="component" value="Unassembled WGS sequence"/>
</dbReference>
<proteinExistence type="predicted"/>
<keyword evidence="2" id="KW-0472">Membrane</keyword>
<comment type="caution">
    <text evidence="3">The sequence shown here is derived from an EMBL/GenBank/DDBJ whole genome shotgun (WGS) entry which is preliminary data.</text>
</comment>
<dbReference type="AlphaFoldDB" id="A0A8H3GB31"/>
<keyword evidence="2" id="KW-1133">Transmembrane helix</keyword>
<feature type="non-terminal residue" evidence="3">
    <location>
        <position position="1"/>
    </location>
</feature>